<accession>U2TTY1</accession>
<name>U2TTY1_9ACTN</name>
<sequence length="200" mass="21646">MADENDGTQQQGEGAQQGQQQTDPTKKGEGTQQGGKTYTDADVDAIIAKKFAKWQEQQEAKVAEAAKLAEMNATQKAEYERDQLQKRLDELEREKSVSGMVAESRRQLAGRSISVPDELVGMLVGETAEDTKAAVDAFADAFDAAVESAVKARLSGSAPKAGGTGKPMTKSDVMAIKDTAERQRAIREHIELFTNQQKEA</sequence>
<dbReference type="AlphaFoldDB" id="U2TTY1"/>
<gene>
    <name evidence="2" type="ORF">HMPREF1316_1518</name>
</gene>
<feature type="region of interest" description="Disordered" evidence="1">
    <location>
        <begin position="153"/>
        <end position="172"/>
    </location>
</feature>
<reference evidence="2 3" key="1">
    <citation type="submission" date="2013-08" db="EMBL/GenBank/DDBJ databases">
        <authorList>
            <person name="Durkin A.S."/>
            <person name="Haft D.R."/>
            <person name="McCorrison J."/>
            <person name="Torralba M."/>
            <person name="Gillis M."/>
            <person name="Haft D.H."/>
            <person name="Methe B."/>
            <person name="Sutton G."/>
            <person name="Nelson K.E."/>
        </authorList>
    </citation>
    <scope>NUCLEOTIDE SEQUENCE [LARGE SCALE GENOMIC DNA]</scope>
    <source>
        <strain evidence="2 3">F0195</strain>
    </source>
</reference>
<feature type="region of interest" description="Disordered" evidence="1">
    <location>
        <begin position="1"/>
        <end position="39"/>
    </location>
</feature>
<evidence type="ECO:0000256" key="1">
    <source>
        <dbReference type="SAM" id="MobiDB-lite"/>
    </source>
</evidence>
<dbReference type="OrthoDB" id="3194827at2"/>
<dbReference type="EMBL" id="AWEZ01000020">
    <property type="protein sequence ID" value="ERL09795.1"/>
    <property type="molecule type" value="Genomic_DNA"/>
</dbReference>
<keyword evidence="3" id="KW-1185">Reference proteome</keyword>
<dbReference type="InterPro" id="IPR025580">
    <property type="entry name" value="Gp46"/>
</dbReference>
<dbReference type="Proteomes" id="UP000016638">
    <property type="component" value="Unassembled WGS sequence"/>
</dbReference>
<protein>
    <submittedName>
        <fullName evidence="2">PF14265 domain protein</fullName>
    </submittedName>
</protein>
<dbReference type="PATRIC" id="fig|1125712.3.peg.581"/>
<dbReference type="STRING" id="1125712.HMPREF1316_1518"/>
<dbReference type="Pfam" id="PF14265">
    <property type="entry name" value="DUF4355"/>
    <property type="match status" value="1"/>
</dbReference>
<evidence type="ECO:0000313" key="2">
    <source>
        <dbReference type="EMBL" id="ERL09795.1"/>
    </source>
</evidence>
<dbReference type="RefSeq" id="WP_021725423.1">
    <property type="nucleotide sequence ID" value="NZ_AWEZ01000020.1"/>
</dbReference>
<organism evidence="2 3">
    <name type="scientific">Olsenella profusa F0195</name>
    <dbReference type="NCBI Taxonomy" id="1125712"/>
    <lineage>
        <taxon>Bacteria</taxon>
        <taxon>Bacillati</taxon>
        <taxon>Actinomycetota</taxon>
        <taxon>Coriobacteriia</taxon>
        <taxon>Coriobacteriales</taxon>
        <taxon>Atopobiaceae</taxon>
        <taxon>Olsenella</taxon>
    </lineage>
</organism>
<dbReference type="eggNOG" id="ENOG5032YZX">
    <property type="taxonomic scope" value="Bacteria"/>
</dbReference>
<feature type="compositionally biased region" description="Low complexity" evidence="1">
    <location>
        <begin position="7"/>
        <end position="21"/>
    </location>
</feature>
<evidence type="ECO:0000313" key="3">
    <source>
        <dbReference type="Proteomes" id="UP000016638"/>
    </source>
</evidence>
<proteinExistence type="predicted"/>
<comment type="caution">
    <text evidence="2">The sequence shown here is derived from an EMBL/GenBank/DDBJ whole genome shotgun (WGS) entry which is preliminary data.</text>
</comment>